<evidence type="ECO:0000256" key="7">
    <source>
        <dbReference type="ARBA" id="ARBA00023136"/>
    </source>
</evidence>
<dbReference type="PANTHER" id="PTHR20772">
    <property type="entry name" value="PROTEIN FMP42"/>
    <property type="match status" value="1"/>
</dbReference>
<dbReference type="AlphaFoldDB" id="A0A8K1CKD9"/>
<evidence type="ECO:0000256" key="1">
    <source>
        <dbReference type="ARBA" id="ARBA00004141"/>
    </source>
</evidence>
<dbReference type="Proteomes" id="UP000794436">
    <property type="component" value="Unassembled WGS sequence"/>
</dbReference>
<keyword evidence="11" id="KW-1185">Reference proteome</keyword>
<keyword evidence="6 9" id="KW-1133">Transmembrane helix</keyword>
<feature type="transmembrane region" description="Helical" evidence="9">
    <location>
        <begin position="288"/>
        <end position="310"/>
    </location>
</feature>
<feature type="transmembrane region" description="Helical" evidence="9">
    <location>
        <begin position="55"/>
        <end position="75"/>
    </location>
</feature>
<dbReference type="PANTHER" id="PTHR20772:SF2">
    <property type="entry name" value="PROTEIN FMP42"/>
    <property type="match status" value="1"/>
</dbReference>
<dbReference type="GO" id="GO:0022857">
    <property type="term" value="F:transmembrane transporter activity"/>
    <property type="evidence" value="ECO:0007669"/>
    <property type="project" value="InterPro"/>
</dbReference>
<keyword evidence="5" id="KW-0029">Amino-acid transport</keyword>
<dbReference type="GO" id="GO:0016020">
    <property type="term" value="C:membrane"/>
    <property type="evidence" value="ECO:0007669"/>
    <property type="project" value="UniProtKB-SubCell"/>
</dbReference>
<dbReference type="Gene3D" id="1.20.1250.20">
    <property type="entry name" value="MFS general substrate transporter like domains"/>
    <property type="match status" value="1"/>
</dbReference>
<dbReference type="EMBL" id="SPLM01000039">
    <property type="protein sequence ID" value="TMW64684.1"/>
    <property type="molecule type" value="Genomic_DNA"/>
</dbReference>
<comment type="similarity">
    <text evidence="2">Belongs to the SLC43A transporter (TC 2.A.1.44) family.</text>
</comment>
<feature type="transmembrane region" description="Helical" evidence="9">
    <location>
        <begin position="138"/>
        <end position="157"/>
    </location>
</feature>
<feature type="transmembrane region" description="Helical" evidence="9">
    <location>
        <begin position="197"/>
        <end position="215"/>
    </location>
</feature>
<evidence type="ECO:0000256" key="8">
    <source>
        <dbReference type="SAM" id="MobiDB-lite"/>
    </source>
</evidence>
<reference evidence="10" key="1">
    <citation type="submission" date="2019-03" db="EMBL/GenBank/DDBJ databases">
        <title>Long read genome sequence of the mycoparasitic Pythium oligandrum ATCC 38472 isolated from sugarbeet rhizosphere.</title>
        <authorList>
            <person name="Gaulin E."/>
        </authorList>
    </citation>
    <scope>NUCLEOTIDE SEQUENCE</scope>
    <source>
        <strain evidence="10">ATCC 38472_TT</strain>
    </source>
</reference>
<dbReference type="OrthoDB" id="330047at2759"/>
<feature type="transmembrane region" description="Helical" evidence="9">
    <location>
        <begin position="382"/>
        <end position="403"/>
    </location>
</feature>
<dbReference type="CDD" id="cd06174">
    <property type="entry name" value="MFS"/>
    <property type="match status" value="1"/>
</dbReference>
<comment type="subcellular location">
    <subcellularLocation>
        <location evidence="1">Membrane</location>
        <topology evidence="1">Multi-pass membrane protein</topology>
    </subcellularLocation>
</comment>
<dbReference type="Pfam" id="PF07690">
    <property type="entry name" value="MFS_1"/>
    <property type="match status" value="1"/>
</dbReference>
<dbReference type="SUPFAM" id="SSF103473">
    <property type="entry name" value="MFS general substrate transporter"/>
    <property type="match status" value="1"/>
</dbReference>
<dbReference type="InterPro" id="IPR011701">
    <property type="entry name" value="MFS"/>
</dbReference>
<dbReference type="InterPro" id="IPR036259">
    <property type="entry name" value="MFS_trans_sf"/>
</dbReference>
<feature type="transmembrane region" description="Helical" evidence="9">
    <location>
        <begin position="163"/>
        <end position="185"/>
    </location>
</feature>
<evidence type="ECO:0000313" key="11">
    <source>
        <dbReference type="Proteomes" id="UP000794436"/>
    </source>
</evidence>
<feature type="transmembrane region" description="Helical" evidence="9">
    <location>
        <begin position="410"/>
        <end position="433"/>
    </location>
</feature>
<evidence type="ECO:0000256" key="2">
    <source>
        <dbReference type="ARBA" id="ARBA00006595"/>
    </source>
</evidence>
<comment type="caution">
    <text evidence="10">The sequence shown here is derived from an EMBL/GenBank/DDBJ whole genome shotgun (WGS) entry which is preliminary data.</text>
</comment>
<evidence type="ECO:0000256" key="9">
    <source>
        <dbReference type="SAM" id="Phobius"/>
    </source>
</evidence>
<protein>
    <submittedName>
        <fullName evidence="10">Uncharacterized protein</fullName>
    </submittedName>
</protein>
<evidence type="ECO:0000256" key="4">
    <source>
        <dbReference type="ARBA" id="ARBA00022692"/>
    </source>
</evidence>
<keyword evidence="3" id="KW-0813">Transport</keyword>
<keyword evidence="4 9" id="KW-0812">Transmembrane</keyword>
<evidence type="ECO:0000256" key="5">
    <source>
        <dbReference type="ARBA" id="ARBA00022970"/>
    </source>
</evidence>
<proteinExistence type="inferred from homology"/>
<feature type="region of interest" description="Disordered" evidence="8">
    <location>
        <begin position="1"/>
        <end position="23"/>
    </location>
</feature>
<gene>
    <name evidence="10" type="ORF">Poli38472_011564</name>
</gene>
<feature type="transmembrane region" description="Helical" evidence="9">
    <location>
        <begin position="227"/>
        <end position="245"/>
    </location>
</feature>
<evidence type="ECO:0000313" key="10">
    <source>
        <dbReference type="EMBL" id="TMW64684.1"/>
    </source>
</evidence>
<feature type="transmembrane region" description="Helical" evidence="9">
    <location>
        <begin position="445"/>
        <end position="466"/>
    </location>
</feature>
<keyword evidence="7 9" id="KW-0472">Membrane</keyword>
<feature type="transmembrane region" description="Helical" evidence="9">
    <location>
        <begin position="357"/>
        <end position="376"/>
    </location>
</feature>
<evidence type="ECO:0000256" key="3">
    <source>
        <dbReference type="ARBA" id="ARBA00022448"/>
    </source>
</evidence>
<name>A0A8K1CKD9_PYTOL</name>
<accession>A0A8K1CKD9</accession>
<evidence type="ECO:0000256" key="6">
    <source>
        <dbReference type="ARBA" id="ARBA00022989"/>
    </source>
</evidence>
<feature type="transmembrane region" description="Helical" evidence="9">
    <location>
        <begin position="111"/>
        <end position="131"/>
    </location>
</feature>
<feature type="transmembrane region" description="Helical" evidence="9">
    <location>
        <begin position="330"/>
        <end position="350"/>
    </location>
</feature>
<organism evidence="10 11">
    <name type="scientific">Pythium oligandrum</name>
    <name type="common">Mycoparasitic fungus</name>
    <dbReference type="NCBI Taxonomy" id="41045"/>
    <lineage>
        <taxon>Eukaryota</taxon>
        <taxon>Sar</taxon>
        <taxon>Stramenopiles</taxon>
        <taxon>Oomycota</taxon>
        <taxon>Peronosporomycetes</taxon>
        <taxon>Pythiales</taxon>
        <taxon>Pythiaceae</taxon>
        <taxon>Pythium</taxon>
    </lineage>
</organism>
<sequence length="508" mass="56804">MSPIRAEKSWTEHHEPTVFPERHSHPDATVLQEEISHHQHVEDEEEDGYRLSKEIMFFVAAVIVLATSGGLILGFGPMYSALVREGQWAELCHEKTDAGTTCPEQEVHLQYVFSTSFLCLSVANAFFGVFLDVAGPRLTSLVGLSLALIGNFVLAYGDSHTGTGSWIIIGYSLIGAGGMGSYLAAFQILQLFETQGFVCSALSSLFNCSGYIYMLLQVDGISRSGFFHIYGMIVGGCMILCFLLFPTNNIFEHRDSLVIPLLRLQKPRRVNPLTLVDAMKDELQRRDLWYFAAYFGWISLIFAFSGGAIPSILAKRAGADLESAALYTNILYPVLVNGTFIYSSLVGYVIDHYGFKVIFTSCLILVETFIILLLVPSLKIQILSFIVYAMAQACLYALQFAYIMICFPPALYGTLQAFMAIVSFLFGLLNYALNPWTQTYLEGDYTLVLLLLGIPTIGFYFFLHFIRSCEDQTVKYDEEGHPLPFSIPYSEERDQVMSVPMTERSKLI</sequence>
<dbReference type="GO" id="GO:0006865">
    <property type="term" value="P:amino acid transport"/>
    <property type="evidence" value="ECO:0007669"/>
    <property type="project" value="UniProtKB-KW"/>
</dbReference>
<dbReference type="InterPro" id="IPR052599">
    <property type="entry name" value="SLC43A_AATransporter"/>
</dbReference>